<sequence>MIKFLSLLMFVSLPFSAHTADLNLTPSLCAVGEEQQTCSLSVRVAFDADEVSHYCLTILGKGLVRCFWSGTKEELEVFITSEKDLIFQVTEGESGEEVASATLKVGHYEPKRHRRRYGWGLL</sequence>
<accession>A0A6P1TAL5</accession>
<organism evidence="2 5">
    <name type="scientific">Microbulbifer hydrolyticus</name>
    <dbReference type="NCBI Taxonomy" id="48074"/>
    <lineage>
        <taxon>Bacteria</taxon>
        <taxon>Pseudomonadati</taxon>
        <taxon>Pseudomonadota</taxon>
        <taxon>Gammaproteobacteria</taxon>
        <taxon>Cellvibrionales</taxon>
        <taxon>Microbulbiferaceae</taxon>
        <taxon>Microbulbifer</taxon>
    </lineage>
</organism>
<evidence type="ECO:0000313" key="5">
    <source>
        <dbReference type="Proteomes" id="UP000563601"/>
    </source>
</evidence>
<dbReference type="Proteomes" id="UP000464675">
    <property type="component" value="Chromosome"/>
</dbReference>
<dbReference type="Proteomes" id="UP000563601">
    <property type="component" value="Unassembled WGS sequence"/>
</dbReference>
<reference evidence="2 5" key="2">
    <citation type="submission" date="2020-08" db="EMBL/GenBank/DDBJ databases">
        <title>Genomic Encyclopedia of Type Strains, Phase IV (KMG-IV): sequencing the most valuable type-strain genomes for metagenomic binning, comparative biology and taxonomic classification.</title>
        <authorList>
            <person name="Goeker M."/>
        </authorList>
    </citation>
    <scope>NUCLEOTIDE SEQUENCE [LARGE SCALE GENOMIC DNA]</scope>
    <source>
        <strain evidence="2 5">DSM 11525</strain>
    </source>
</reference>
<keyword evidence="1" id="KW-0732">Signal</keyword>
<dbReference type="AlphaFoldDB" id="A0A6P1TAL5"/>
<name>A0A6P1TAL5_9GAMM</name>
<protein>
    <submittedName>
        <fullName evidence="3">DUF3019 domain-containing protein</fullName>
    </submittedName>
</protein>
<evidence type="ECO:0000313" key="2">
    <source>
        <dbReference type="EMBL" id="MBB5211578.1"/>
    </source>
</evidence>
<dbReference type="Pfam" id="PF11456">
    <property type="entry name" value="DUF3019"/>
    <property type="match status" value="1"/>
</dbReference>
<dbReference type="EMBL" id="CP047491">
    <property type="protein sequence ID" value="QHQ37682.1"/>
    <property type="molecule type" value="Genomic_DNA"/>
</dbReference>
<reference evidence="3 4" key="1">
    <citation type="submission" date="2020-01" db="EMBL/GenBank/DDBJ databases">
        <title>The possibility of degradation of plastic by Microbulbifer hydrolyticus IRE-31.</title>
        <authorList>
            <person name="Liu L."/>
        </authorList>
    </citation>
    <scope>NUCLEOTIDE SEQUENCE [LARGE SCALE GENOMIC DNA]</scope>
    <source>
        <strain evidence="3 4">IRE-31</strain>
    </source>
</reference>
<feature type="signal peptide" evidence="1">
    <location>
        <begin position="1"/>
        <end position="19"/>
    </location>
</feature>
<keyword evidence="4" id="KW-1185">Reference proteome</keyword>
<gene>
    <name evidence="3" type="ORF">GTQ55_00910</name>
    <name evidence="2" type="ORF">HNQ53_001796</name>
</gene>
<evidence type="ECO:0000313" key="3">
    <source>
        <dbReference type="EMBL" id="QHQ37682.1"/>
    </source>
</evidence>
<evidence type="ECO:0000313" key="4">
    <source>
        <dbReference type="Proteomes" id="UP000464675"/>
    </source>
</evidence>
<dbReference type="InterPro" id="IPR021559">
    <property type="entry name" value="DUF3019"/>
</dbReference>
<proteinExistence type="predicted"/>
<dbReference type="EMBL" id="JACHHR010000002">
    <property type="protein sequence ID" value="MBB5211578.1"/>
    <property type="molecule type" value="Genomic_DNA"/>
</dbReference>
<evidence type="ECO:0000256" key="1">
    <source>
        <dbReference type="SAM" id="SignalP"/>
    </source>
</evidence>
<dbReference type="RefSeq" id="WP_161857020.1">
    <property type="nucleotide sequence ID" value="NZ_CP047491.1"/>
</dbReference>
<feature type="chain" id="PRO_5044645577" evidence="1">
    <location>
        <begin position="20"/>
        <end position="122"/>
    </location>
</feature>
<dbReference type="OrthoDB" id="5738861at2"/>